<proteinExistence type="predicted"/>
<name>A0A433RW78_9BACL</name>
<sequence>MKLGLKKLKGLMFPFYLSLGASNELVVWSSNKNVFSLDKREWIGNLEGDIRETVIVKMEANSSVFWIGYDGDSIVIISNQLQFSTYEKIAQTFPKFVSPKRCDYGEA</sequence>
<dbReference type="EMBL" id="JTFC01000019">
    <property type="protein sequence ID" value="RUS57552.1"/>
    <property type="molecule type" value="Genomic_DNA"/>
</dbReference>
<protein>
    <submittedName>
        <fullName evidence="1">Uncharacterized protein</fullName>
    </submittedName>
</protein>
<gene>
    <name evidence="1" type="ORF">QI30_05205</name>
</gene>
<dbReference type="OrthoDB" id="2592395at2"/>
<organism evidence="1 2">
    <name type="scientific">Candidatus Kurthia intestinigallinarum</name>
    <dbReference type="NCBI Taxonomy" id="1562256"/>
    <lineage>
        <taxon>Bacteria</taxon>
        <taxon>Bacillati</taxon>
        <taxon>Bacillota</taxon>
        <taxon>Bacilli</taxon>
        <taxon>Bacillales</taxon>
        <taxon>Caryophanaceae</taxon>
        <taxon>Kurthia</taxon>
    </lineage>
</organism>
<reference evidence="1 2" key="1">
    <citation type="submission" date="2014-11" db="EMBL/GenBank/DDBJ databases">
        <title>Genome sequence and analysis of novel Kurthia sp.</title>
        <authorList>
            <person name="Lawson J.N."/>
            <person name="Gonzalez J.E."/>
            <person name="Rinauldi L."/>
            <person name="Xuan Z."/>
            <person name="Firman A."/>
            <person name="Shaddox L."/>
            <person name="Trudeau A."/>
            <person name="Shah S."/>
            <person name="Reiman D."/>
        </authorList>
    </citation>
    <scope>NUCLEOTIDE SEQUENCE [LARGE SCALE GENOMIC DNA]</scope>
    <source>
        <strain evidence="1 2">3B1D</strain>
    </source>
</reference>
<dbReference type="AlphaFoldDB" id="A0A433RW78"/>
<keyword evidence="2" id="KW-1185">Reference proteome</keyword>
<evidence type="ECO:0000313" key="1">
    <source>
        <dbReference type="EMBL" id="RUS57552.1"/>
    </source>
</evidence>
<dbReference type="Proteomes" id="UP000288623">
    <property type="component" value="Unassembled WGS sequence"/>
</dbReference>
<dbReference type="RefSeq" id="WP_126989884.1">
    <property type="nucleotide sequence ID" value="NZ_JTFC01000019.1"/>
</dbReference>
<evidence type="ECO:0000313" key="2">
    <source>
        <dbReference type="Proteomes" id="UP000288623"/>
    </source>
</evidence>
<comment type="caution">
    <text evidence="1">The sequence shown here is derived from an EMBL/GenBank/DDBJ whole genome shotgun (WGS) entry which is preliminary data.</text>
</comment>
<accession>A0A433RW78</accession>